<proteinExistence type="predicted"/>
<evidence type="ECO:0000313" key="2">
    <source>
        <dbReference type="Proteomes" id="UP001056766"/>
    </source>
</evidence>
<comment type="caution">
    <text evidence="1">The sequence shown here is derived from an EMBL/GenBank/DDBJ whole genome shotgun (WGS) entry which is preliminary data.</text>
</comment>
<gene>
    <name evidence="1" type="ORF">KDK67_13410</name>
</gene>
<sequence length="100" mass="10733">MSCKKDRVKTERACGLVNNSSRNGAGSSVRKGGVVHYFDQIQTISTTLKTTIPANTRSSGNMLMSRDAETDLFQYLDADSISFADSKNISATTASTPYSG</sequence>
<protein>
    <submittedName>
        <fullName evidence="1">Uncharacterized protein</fullName>
    </submittedName>
</protein>
<accession>A0A9E5DBU2</accession>
<reference evidence="1" key="1">
    <citation type="journal article" date="2021" name="mSystems">
        <title>Bacteria and Archaea Synergistically Convert Glycine Betaine to Biogenic Methane in the Formosa Cold Seep of the South China Sea.</title>
        <authorList>
            <person name="Li L."/>
            <person name="Zhang W."/>
            <person name="Zhang S."/>
            <person name="Song L."/>
            <person name="Sun Q."/>
            <person name="Zhang H."/>
            <person name="Xiang H."/>
            <person name="Dong X."/>
        </authorList>
    </citation>
    <scope>NUCLEOTIDE SEQUENCE</scope>
    <source>
        <strain evidence="1">LLY</strain>
    </source>
</reference>
<feature type="non-terminal residue" evidence="1">
    <location>
        <position position="100"/>
    </location>
</feature>
<dbReference type="AlphaFoldDB" id="A0A9E5DBU2"/>
<organism evidence="1 2">
    <name type="scientific">Methanococcoides seepicolus</name>
    <dbReference type="NCBI Taxonomy" id="2828780"/>
    <lineage>
        <taxon>Archaea</taxon>
        <taxon>Methanobacteriati</taxon>
        <taxon>Methanobacteriota</taxon>
        <taxon>Stenosarchaea group</taxon>
        <taxon>Methanomicrobia</taxon>
        <taxon>Methanosarcinales</taxon>
        <taxon>Methanosarcinaceae</taxon>
        <taxon>Methanococcoides</taxon>
    </lineage>
</organism>
<name>A0A9E5DBU2_9EURY</name>
<keyword evidence="2" id="KW-1185">Reference proteome</keyword>
<dbReference type="EMBL" id="JAGSOI010000097">
    <property type="protein sequence ID" value="MCM1987955.1"/>
    <property type="molecule type" value="Genomic_DNA"/>
</dbReference>
<dbReference type="RefSeq" id="WP_250869360.1">
    <property type="nucleotide sequence ID" value="NZ_JAGSOI010000097.1"/>
</dbReference>
<dbReference type="Proteomes" id="UP001056766">
    <property type="component" value="Unassembled WGS sequence"/>
</dbReference>
<reference evidence="1" key="2">
    <citation type="submission" date="2021-04" db="EMBL/GenBank/DDBJ databases">
        <authorList>
            <person name="Dong X."/>
        </authorList>
    </citation>
    <scope>NUCLEOTIDE SEQUENCE</scope>
    <source>
        <strain evidence="1">LLY</strain>
    </source>
</reference>
<evidence type="ECO:0000313" key="1">
    <source>
        <dbReference type="EMBL" id="MCM1987955.1"/>
    </source>
</evidence>